<gene>
    <name evidence="2" type="ORF">PENFLA_c007G02197</name>
</gene>
<reference evidence="3" key="1">
    <citation type="journal article" date="2017" name="Nat. Microbiol.">
        <title>Global analysis of biosynthetic gene clusters reveals vast potential of secondary metabolite production in Penicillium species.</title>
        <authorList>
            <person name="Nielsen J.C."/>
            <person name="Grijseels S."/>
            <person name="Prigent S."/>
            <person name="Ji B."/>
            <person name="Dainat J."/>
            <person name="Nielsen K.F."/>
            <person name="Frisvad J.C."/>
            <person name="Workman M."/>
            <person name="Nielsen J."/>
        </authorList>
    </citation>
    <scope>NUCLEOTIDE SEQUENCE [LARGE SCALE GENOMIC DNA]</scope>
    <source>
        <strain evidence="3">IBT 14082</strain>
    </source>
</reference>
<feature type="compositionally biased region" description="Polar residues" evidence="1">
    <location>
        <begin position="186"/>
        <end position="208"/>
    </location>
</feature>
<accession>A0A1V6TIH8</accession>
<keyword evidence="3" id="KW-1185">Reference proteome</keyword>
<name>A0A1V6TIH8_9EURO</name>
<feature type="region of interest" description="Disordered" evidence="1">
    <location>
        <begin position="186"/>
        <end position="261"/>
    </location>
</feature>
<dbReference type="EMBL" id="MLQL01000007">
    <property type="protein sequence ID" value="OQE26192.1"/>
    <property type="molecule type" value="Genomic_DNA"/>
</dbReference>
<dbReference type="Proteomes" id="UP000191342">
    <property type="component" value="Unassembled WGS sequence"/>
</dbReference>
<proteinExistence type="predicted"/>
<dbReference type="OrthoDB" id="4324085at2759"/>
<protein>
    <submittedName>
        <fullName evidence="2">Uncharacterized protein</fullName>
    </submittedName>
</protein>
<organism evidence="2 3">
    <name type="scientific">Penicillium flavigenum</name>
    <dbReference type="NCBI Taxonomy" id="254877"/>
    <lineage>
        <taxon>Eukaryota</taxon>
        <taxon>Fungi</taxon>
        <taxon>Dikarya</taxon>
        <taxon>Ascomycota</taxon>
        <taxon>Pezizomycotina</taxon>
        <taxon>Eurotiomycetes</taxon>
        <taxon>Eurotiomycetidae</taxon>
        <taxon>Eurotiales</taxon>
        <taxon>Aspergillaceae</taxon>
        <taxon>Penicillium</taxon>
    </lineage>
</organism>
<evidence type="ECO:0000313" key="3">
    <source>
        <dbReference type="Proteomes" id="UP000191342"/>
    </source>
</evidence>
<dbReference type="AlphaFoldDB" id="A0A1V6TIH8"/>
<evidence type="ECO:0000313" key="2">
    <source>
        <dbReference type="EMBL" id="OQE26192.1"/>
    </source>
</evidence>
<feature type="compositionally biased region" description="Basic and acidic residues" evidence="1">
    <location>
        <begin position="246"/>
        <end position="261"/>
    </location>
</feature>
<feature type="compositionally biased region" description="Polar residues" evidence="1">
    <location>
        <begin position="226"/>
        <end position="244"/>
    </location>
</feature>
<sequence>MAARHPLTQVFGQVQATDDMWREADMGLTPITVQYDIEEAYKNFTEYSKIITRGGRLAPQFGDSLFYVEFFGQPRPHLIEGDGSAPIEWSDVLGASPGPEDFQVQANGIYRCRIRGSWIEVSEANFIKIQTCPTEHSLQPLQDLSDEQKETRVRLQLSTHLHHTGFTLHLFLDAVQKSIDALNRPSTSHTNFNTEPSGPISATDNASASPDDATSFGSDIPFEGNPQDSQSTRTVQSEPDTASEAQEGRQDESAFSQHENRARTYARYTRLEEERAPEFLKHLVNTGATGDEVEEEYHREFGIHRTTRGLFKKFRTKGGWALIASHEEAKRQKAMSS</sequence>
<evidence type="ECO:0000256" key="1">
    <source>
        <dbReference type="SAM" id="MobiDB-lite"/>
    </source>
</evidence>
<comment type="caution">
    <text evidence="2">The sequence shown here is derived from an EMBL/GenBank/DDBJ whole genome shotgun (WGS) entry which is preliminary data.</text>
</comment>